<keyword evidence="3 10" id="KW-0716">Sensory transduction</keyword>
<evidence type="ECO:0000313" key="11">
    <source>
        <dbReference type="EMBL" id="QGW45410.1"/>
    </source>
</evidence>
<dbReference type="GO" id="GO:0004984">
    <property type="term" value="F:olfactory receptor activity"/>
    <property type="evidence" value="ECO:0007669"/>
    <property type="project" value="InterPro"/>
</dbReference>
<keyword evidence="7 10" id="KW-0472">Membrane</keyword>
<feature type="transmembrane region" description="Helical" evidence="10">
    <location>
        <begin position="164"/>
        <end position="193"/>
    </location>
</feature>
<keyword evidence="4 10" id="KW-0812">Transmembrane</keyword>
<feature type="transmembrane region" description="Helical" evidence="10">
    <location>
        <begin position="121"/>
        <end position="144"/>
    </location>
</feature>
<keyword evidence="6 10" id="KW-1133">Transmembrane helix</keyword>
<feature type="transmembrane region" description="Helical" evidence="10">
    <location>
        <begin position="291"/>
        <end position="310"/>
    </location>
</feature>
<evidence type="ECO:0000256" key="5">
    <source>
        <dbReference type="ARBA" id="ARBA00022725"/>
    </source>
</evidence>
<dbReference type="PANTHER" id="PTHR21137">
    <property type="entry name" value="ODORANT RECEPTOR"/>
    <property type="match status" value="1"/>
</dbReference>
<protein>
    <recommendedName>
        <fullName evidence="10">Odorant receptor</fullName>
    </recommendedName>
</protein>
<feature type="transmembrane region" description="Helical" evidence="10">
    <location>
        <begin position="63"/>
        <end position="85"/>
    </location>
</feature>
<dbReference type="InterPro" id="IPR004117">
    <property type="entry name" value="7tm6_olfct_rcpt"/>
</dbReference>
<evidence type="ECO:0000256" key="9">
    <source>
        <dbReference type="ARBA" id="ARBA00023224"/>
    </source>
</evidence>
<dbReference type="AlphaFoldDB" id="A0A6B9C904"/>
<dbReference type="GO" id="GO:0007165">
    <property type="term" value="P:signal transduction"/>
    <property type="evidence" value="ECO:0007669"/>
    <property type="project" value="UniProtKB-KW"/>
</dbReference>
<dbReference type="Pfam" id="PF02949">
    <property type="entry name" value="7tm_6"/>
    <property type="match status" value="1"/>
</dbReference>
<feature type="transmembrane region" description="Helical" evidence="10">
    <location>
        <begin position="37"/>
        <end position="57"/>
    </location>
</feature>
<keyword evidence="5 10" id="KW-0552">Olfaction</keyword>
<evidence type="ECO:0000256" key="10">
    <source>
        <dbReference type="RuleBase" id="RU351113"/>
    </source>
</evidence>
<comment type="caution">
    <text evidence="10">Lacks conserved residue(s) required for the propagation of feature annotation.</text>
</comment>
<name>A0A6B9C904_9DIPT</name>
<keyword evidence="2" id="KW-1003">Cell membrane</keyword>
<evidence type="ECO:0000256" key="3">
    <source>
        <dbReference type="ARBA" id="ARBA00022606"/>
    </source>
</evidence>
<comment type="subcellular location">
    <subcellularLocation>
        <location evidence="1 10">Cell membrane</location>
        <topology evidence="1 10">Multi-pass membrane protein</topology>
    </subcellularLocation>
</comment>
<dbReference type="EMBL" id="MK248996">
    <property type="protein sequence ID" value="QGW45410.1"/>
    <property type="molecule type" value="mRNA"/>
</dbReference>
<organism evidence="11">
    <name type="scientific">Bradysia odoriphaga</name>
    <dbReference type="NCBI Taxonomy" id="1564500"/>
    <lineage>
        <taxon>Eukaryota</taxon>
        <taxon>Metazoa</taxon>
        <taxon>Ecdysozoa</taxon>
        <taxon>Arthropoda</taxon>
        <taxon>Hexapoda</taxon>
        <taxon>Insecta</taxon>
        <taxon>Pterygota</taxon>
        <taxon>Neoptera</taxon>
        <taxon>Endopterygota</taxon>
        <taxon>Diptera</taxon>
        <taxon>Nematocera</taxon>
        <taxon>Sciaroidea</taxon>
        <taxon>Sciaridae</taxon>
        <taxon>Bradysia</taxon>
    </lineage>
</organism>
<evidence type="ECO:0000256" key="2">
    <source>
        <dbReference type="ARBA" id="ARBA00022475"/>
    </source>
</evidence>
<dbReference type="GO" id="GO:0005549">
    <property type="term" value="F:odorant binding"/>
    <property type="evidence" value="ECO:0007669"/>
    <property type="project" value="InterPro"/>
</dbReference>
<dbReference type="PANTHER" id="PTHR21137:SF35">
    <property type="entry name" value="ODORANT RECEPTOR 19A-RELATED"/>
    <property type="match status" value="1"/>
</dbReference>
<keyword evidence="8 10" id="KW-0675">Receptor</keyword>
<keyword evidence="9 10" id="KW-0807">Transducer</keyword>
<feature type="transmembrane region" description="Helical" evidence="10">
    <location>
        <begin position="259"/>
        <end position="279"/>
    </location>
</feature>
<evidence type="ECO:0000256" key="1">
    <source>
        <dbReference type="ARBA" id="ARBA00004651"/>
    </source>
</evidence>
<evidence type="ECO:0000256" key="7">
    <source>
        <dbReference type="ARBA" id="ARBA00023136"/>
    </source>
</evidence>
<reference evidence="11" key="1">
    <citation type="submission" date="2018-11" db="EMBL/GenBank/DDBJ databases">
        <authorList>
            <person name="Zhao Y."/>
            <person name="Mu W."/>
            <person name="Zhou C."/>
        </authorList>
    </citation>
    <scope>NUCLEOTIDE SEQUENCE</scope>
</reference>
<proteinExistence type="evidence at transcript level"/>
<evidence type="ECO:0000256" key="6">
    <source>
        <dbReference type="ARBA" id="ARBA00022989"/>
    </source>
</evidence>
<dbReference type="GO" id="GO:0005886">
    <property type="term" value="C:plasma membrane"/>
    <property type="evidence" value="ECO:0007669"/>
    <property type="project" value="UniProtKB-SubCell"/>
</dbReference>
<sequence>MHVIRIHKVINRLISILRLIGIWSYGDKPVKERIIKWVYCSYYILFVVALTLGAISSKTKDEAIFTAEIAIKVAVLTVKFFVLIWKQKKIQIMINRIGVLSIRHEESFTFCNEKLERFMKLAVVFLISLFICSVFAGVVIPFLGSERNLIFEIAFPWDFKNNDVAFLVAIVFVATETFLTNLPIIFSVIIWYLMFSCFLRYKVLAADLRNMGRIVEQETASKSDKEMHKIFLRDLEMSIVSHKHLRGLIDEFGSFSANLFFLQFCISGICICTSTYCMAINMSENLVERFVYMYSFIYNISELFMITYLGNDIKLSSNRLSYSLFESPWIDQPLSTNKCVIIFGEFLKQPHVLLIGKLYPLTLETFNKILNSAYSMFNILNE</sequence>
<evidence type="ECO:0000256" key="8">
    <source>
        <dbReference type="ARBA" id="ARBA00023170"/>
    </source>
</evidence>
<comment type="similarity">
    <text evidence="10">Belongs to the insect chemoreceptor superfamily. Heteromeric odorant receptor channel (TC 1.A.69) family.</text>
</comment>
<evidence type="ECO:0000256" key="4">
    <source>
        <dbReference type="ARBA" id="ARBA00022692"/>
    </source>
</evidence>
<accession>A0A6B9C904</accession>